<protein>
    <recommendedName>
        <fullName evidence="3">Rhodopsin domain-containing protein</fullName>
    </recommendedName>
</protein>
<feature type="transmembrane region" description="Helical" evidence="2">
    <location>
        <begin position="219"/>
        <end position="242"/>
    </location>
</feature>
<keyword evidence="2" id="KW-1133">Transmembrane helix</keyword>
<keyword evidence="2" id="KW-0472">Membrane</keyword>
<dbReference type="Pfam" id="PF20684">
    <property type="entry name" value="Fung_rhodopsin"/>
    <property type="match status" value="1"/>
</dbReference>
<feature type="domain" description="Rhodopsin" evidence="3">
    <location>
        <begin position="46"/>
        <end position="284"/>
    </location>
</feature>
<proteinExistence type="predicted"/>
<dbReference type="EMBL" id="KN846956">
    <property type="protein sequence ID" value="KIW72050.1"/>
    <property type="molecule type" value="Genomic_DNA"/>
</dbReference>
<accession>A0A0D2FZZ6</accession>
<evidence type="ECO:0000256" key="1">
    <source>
        <dbReference type="SAM" id="MobiDB-lite"/>
    </source>
</evidence>
<sequence length="417" mass="44884">MSGSDSGIYEPLLPPLQDITANNRGPIALATAVTLLIISTLTVVVKLWTRFATTRNFGLNDAVIIAAIVFAYGQTITLALAADHGLGRHVADLQDSETDKLSKLFFASNILLIPALACAKASVTLLIIAIKPLRYVMLACYAMLGFIGVWCVVAVFVLGFQCSGPDRWVLGPNSGPETCIDQYAMQAALRSIDIVIDVGIVVLPAFMMRSVQVNAAKRWMVILLFATRLITPIFTAVSIAAYDDYYHSTPQDRPWFAVVPSVWTSCALNLSIVTACIPSIKRFLADWAAGLSAITISEPFELEHSSGKTGLGDGGTYAMGSGMGSKIATKLGLSSTSKAEITSTARSRSDPDDDEVLRDNTARNRSRGAGGRQPDNTSESVKGLTDGVIMHSIDYRVEYEDQTTDNRDWSSRSSGGR</sequence>
<dbReference type="AlphaFoldDB" id="A0A0D2FZZ6"/>
<feature type="transmembrane region" description="Helical" evidence="2">
    <location>
        <begin position="187"/>
        <end position="207"/>
    </location>
</feature>
<dbReference type="InterPro" id="IPR049326">
    <property type="entry name" value="Rhodopsin_dom_fungi"/>
</dbReference>
<reference evidence="4 5" key="1">
    <citation type="submission" date="2015-01" db="EMBL/GenBank/DDBJ databases">
        <title>The Genome Sequence of Capronia semiimmersa CBS27337.</title>
        <authorList>
            <consortium name="The Broad Institute Genomics Platform"/>
            <person name="Cuomo C."/>
            <person name="de Hoog S."/>
            <person name="Gorbushina A."/>
            <person name="Stielow B."/>
            <person name="Teixiera M."/>
            <person name="Abouelleil A."/>
            <person name="Chapman S.B."/>
            <person name="Priest M."/>
            <person name="Young S.K."/>
            <person name="Wortman J."/>
            <person name="Nusbaum C."/>
            <person name="Birren B."/>
        </authorList>
    </citation>
    <scope>NUCLEOTIDE SEQUENCE [LARGE SCALE GENOMIC DNA]</scope>
    <source>
        <strain evidence="4 5">CBS 27337</strain>
    </source>
</reference>
<feature type="transmembrane region" description="Helical" evidence="2">
    <location>
        <begin position="104"/>
        <end position="128"/>
    </location>
</feature>
<feature type="transmembrane region" description="Helical" evidence="2">
    <location>
        <begin position="61"/>
        <end position="82"/>
    </location>
</feature>
<feature type="transmembrane region" description="Helical" evidence="2">
    <location>
        <begin position="27"/>
        <end position="49"/>
    </location>
</feature>
<dbReference type="Proteomes" id="UP000054266">
    <property type="component" value="Unassembled WGS sequence"/>
</dbReference>
<evidence type="ECO:0000256" key="2">
    <source>
        <dbReference type="SAM" id="Phobius"/>
    </source>
</evidence>
<evidence type="ECO:0000259" key="3">
    <source>
        <dbReference type="Pfam" id="PF20684"/>
    </source>
</evidence>
<dbReference type="STRING" id="5601.A0A0D2FZZ6"/>
<feature type="transmembrane region" description="Helical" evidence="2">
    <location>
        <begin position="254"/>
        <end position="277"/>
    </location>
</feature>
<dbReference type="HOGENOM" id="CLU_036632_0_2_1"/>
<name>A0A0D2FZZ6_9EURO</name>
<feature type="transmembrane region" description="Helical" evidence="2">
    <location>
        <begin position="135"/>
        <end position="160"/>
    </location>
</feature>
<evidence type="ECO:0000313" key="4">
    <source>
        <dbReference type="EMBL" id="KIW72050.1"/>
    </source>
</evidence>
<keyword evidence="5" id="KW-1185">Reference proteome</keyword>
<feature type="region of interest" description="Disordered" evidence="1">
    <location>
        <begin position="398"/>
        <end position="417"/>
    </location>
</feature>
<evidence type="ECO:0000313" key="5">
    <source>
        <dbReference type="Proteomes" id="UP000054266"/>
    </source>
</evidence>
<feature type="compositionally biased region" description="Basic and acidic residues" evidence="1">
    <location>
        <begin position="398"/>
        <end position="410"/>
    </location>
</feature>
<dbReference type="PANTHER" id="PTHR38794">
    <property type="entry name" value="INTEGRAL MEMBRANE PROTEIN"/>
    <property type="match status" value="1"/>
</dbReference>
<gene>
    <name evidence="4" type="ORF">PV04_00273</name>
</gene>
<dbReference type="PANTHER" id="PTHR38794:SF3">
    <property type="entry name" value="INTEGRAL MEMBRANE PROTEIN"/>
    <property type="match status" value="1"/>
</dbReference>
<organism evidence="4 5">
    <name type="scientific">Phialophora macrospora</name>
    <dbReference type="NCBI Taxonomy" id="1851006"/>
    <lineage>
        <taxon>Eukaryota</taxon>
        <taxon>Fungi</taxon>
        <taxon>Dikarya</taxon>
        <taxon>Ascomycota</taxon>
        <taxon>Pezizomycotina</taxon>
        <taxon>Eurotiomycetes</taxon>
        <taxon>Chaetothyriomycetidae</taxon>
        <taxon>Chaetothyriales</taxon>
        <taxon>Herpotrichiellaceae</taxon>
        <taxon>Phialophora</taxon>
    </lineage>
</organism>
<keyword evidence="2" id="KW-0812">Transmembrane</keyword>
<feature type="region of interest" description="Disordered" evidence="1">
    <location>
        <begin position="338"/>
        <end position="387"/>
    </location>
</feature>